<sequence>MQRESSIKNGFASDTNEDPANVQAVNYFEVVTVEMHQRESSNKNGTASDTNEDPANFKTNSLPESIDGLILDTTKAKTPNASLSCLSAEVEAFGKERRESYTRT</sequence>
<protein>
    <submittedName>
        <fullName evidence="2">Uncharacterized protein</fullName>
    </submittedName>
</protein>
<reference evidence="2 3" key="1">
    <citation type="journal article" date="2011" name="Science">
        <title>The ecoresponsive genome of Daphnia pulex.</title>
        <authorList>
            <person name="Colbourne J.K."/>
            <person name="Pfrender M.E."/>
            <person name="Gilbert D."/>
            <person name="Thomas W.K."/>
            <person name="Tucker A."/>
            <person name="Oakley T.H."/>
            <person name="Tokishita S."/>
            <person name="Aerts A."/>
            <person name="Arnold G.J."/>
            <person name="Basu M.K."/>
            <person name="Bauer D.J."/>
            <person name="Caceres C.E."/>
            <person name="Carmel L."/>
            <person name="Casola C."/>
            <person name="Choi J.H."/>
            <person name="Detter J.C."/>
            <person name="Dong Q."/>
            <person name="Dusheyko S."/>
            <person name="Eads B.D."/>
            <person name="Frohlich T."/>
            <person name="Geiler-Samerotte K.A."/>
            <person name="Gerlach D."/>
            <person name="Hatcher P."/>
            <person name="Jogdeo S."/>
            <person name="Krijgsveld J."/>
            <person name="Kriventseva E.V."/>
            <person name="Kultz D."/>
            <person name="Laforsch C."/>
            <person name="Lindquist E."/>
            <person name="Lopez J."/>
            <person name="Manak J.R."/>
            <person name="Muller J."/>
            <person name="Pangilinan J."/>
            <person name="Patwardhan R.P."/>
            <person name="Pitluck S."/>
            <person name="Pritham E.J."/>
            <person name="Rechtsteiner A."/>
            <person name="Rho M."/>
            <person name="Rogozin I.B."/>
            <person name="Sakarya O."/>
            <person name="Salamov A."/>
            <person name="Schaack S."/>
            <person name="Shapiro H."/>
            <person name="Shiga Y."/>
            <person name="Skalitzky C."/>
            <person name="Smith Z."/>
            <person name="Souvorov A."/>
            <person name="Sung W."/>
            <person name="Tang Z."/>
            <person name="Tsuchiya D."/>
            <person name="Tu H."/>
            <person name="Vos H."/>
            <person name="Wang M."/>
            <person name="Wolf Y.I."/>
            <person name="Yamagata H."/>
            <person name="Yamada T."/>
            <person name="Ye Y."/>
            <person name="Shaw J.R."/>
            <person name="Andrews J."/>
            <person name="Crease T.J."/>
            <person name="Tang H."/>
            <person name="Lucas S.M."/>
            <person name="Robertson H.M."/>
            <person name="Bork P."/>
            <person name="Koonin E.V."/>
            <person name="Zdobnov E.M."/>
            <person name="Grigoriev I.V."/>
            <person name="Lynch M."/>
            <person name="Boore J.L."/>
        </authorList>
    </citation>
    <scope>NUCLEOTIDE SEQUENCE [LARGE SCALE GENOMIC DNA]</scope>
</reference>
<evidence type="ECO:0000256" key="1">
    <source>
        <dbReference type="SAM" id="MobiDB-lite"/>
    </source>
</evidence>
<name>E9G7T3_DAPPU</name>
<dbReference type="HOGENOM" id="CLU_2252690_0_0_1"/>
<dbReference type="KEGG" id="dpx:DAPPUDRAFT_238924"/>
<feature type="region of interest" description="Disordered" evidence="1">
    <location>
        <begin position="36"/>
        <end position="63"/>
    </location>
</feature>
<keyword evidence="3" id="KW-1185">Reference proteome</keyword>
<dbReference type="OrthoDB" id="6764673at2759"/>
<dbReference type="EMBL" id="GL732534">
    <property type="protein sequence ID" value="EFX84534.1"/>
    <property type="molecule type" value="Genomic_DNA"/>
</dbReference>
<evidence type="ECO:0000313" key="2">
    <source>
        <dbReference type="EMBL" id="EFX84534.1"/>
    </source>
</evidence>
<accession>E9G7T3</accession>
<dbReference type="InParanoid" id="E9G7T3"/>
<evidence type="ECO:0000313" key="3">
    <source>
        <dbReference type="Proteomes" id="UP000000305"/>
    </source>
</evidence>
<organism evidence="2 3">
    <name type="scientific">Daphnia pulex</name>
    <name type="common">Water flea</name>
    <dbReference type="NCBI Taxonomy" id="6669"/>
    <lineage>
        <taxon>Eukaryota</taxon>
        <taxon>Metazoa</taxon>
        <taxon>Ecdysozoa</taxon>
        <taxon>Arthropoda</taxon>
        <taxon>Crustacea</taxon>
        <taxon>Branchiopoda</taxon>
        <taxon>Diplostraca</taxon>
        <taxon>Cladocera</taxon>
        <taxon>Anomopoda</taxon>
        <taxon>Daphniidae</taxon>
        <taxon>Daphnia</taxon>
    </lineage>
</organism>
<dbReference type="AlphaFoldDB" id="E9G7T3"/>
<proteinExistence type="predicted"/>
<feature type="region of interest" description="Disordered" evidence="1">
    <location>
        <begin position="1"/>
        <end position="23"/>
    </location>
</feature>
<gene>
    <name evidence="2" type="ORF">DAPPUDRAFT_238924</name>
</gene>
<dbReference type="Proteomes" id="UP000000305">
    <property type="component" value="Unassembled WGS sequence"/>
</dbReference>